<dbReference type="EMBL" id="ASPP01013668">
    <property type="protein sequence ID" value="ETO19445.1"/>
    <property type="molecule type" value="Genomic_DNA"/>
</dbReference>
<sequence>MQALIRKGAYLISIGRRAIALQSDVPCGPQFLDDNFFTIKKWMDENDLTYDRLKELFKQSNSASLAFCILHRNGFDTSKLLSLALGDERGNNADVAVVSNLMKEYARIKDYDSCREGLTWIESNCASELTSRHFAYVLECVEESRDKVMPLWNEMMRYGIDPSVRILDLLLAKVDTSGKAIISKDVLKRPTLLDNTSILQRVLPYAPVYMCKQMFQRHDGDIRCADGLLRRLESVYVQKKEAVSYEYLFKILHNCARKKYYKMSVDDTTISYLCKLWYDLCNPNTFIATDMVWDEMEFIFNWKYYANHTKPNACMKAYALEKMNGCKHLKALQQLADHIFAYLLRRIKPEIRNLGFSQVYQCFLLYRDFVVPPFFLRSVTDHLIQCQHRLFDLFTSHGLLEKSDNHNQHHVFDLYQVQILLEVFAKFHIFAPYITRMLTDQAKVSLEAIVTNNRSLSLKDWWKKDQLEKSLHVPGVDELTQMVETMSSISHYHKLFYRLIASEMIKHIHGMELDMLVRWCVSMATVTHREDSIWLHLYTHLFHHKNRTNAKHLIDMLWSFHVMGLSLDKSWQSDLAQQLTHIAQECTLPSGRISPSRLQDEIPIAQQIRLYEYLCLTKNALDCRQDLVVSLLETYQQYMGDKFVLQCQQRSSLRNTRQYLLSHGLNLECGTVFFLDKYWCALADIIIPSIKVVITFADPTQVTWQSGKPMEWLRSPGQRHVTNQIFRNFGYSVLVLGNNEKDIDKLLWIVRYFEYKSLRPKRFNYSSHLFETAKILT</sequence>
<name>X6MZJ7_RETFI</name>
<evidence type="ECO:0000313" key="2">
    <source>
        <dbReference type="Proteomes" id="UP000023152"/>
    </source>
</evidence>
<organism evidence="1 2">
    <name type="scientific">Reticulomyxa filosa</name>
    <dbReference type="NCBI Taxonomy" id="46433"/>
    <lineage>
        <taxon>Eukaryota</taxon>
        <taxon>Sar</taxon>
        <taxon>Rhizaria</taxon>
        <taxon>Retaria</taxon>
        <taxon>Foraminifera</taxon>
        <taxon>Monothalamids</taxon>
        <taxon>Reticulomyxidae</taxon>
        <taxon>Reticulomyxa</taxon>
    </lineage>
</organism>
<dbReference type="Proteomes" id="UP000023152">
    <property type="component" value="Unassembled WGS sequence"/>
</dbReference>
<accession>X6MZJ7</accession>
<gene>
    <name evidence="1" type="ORF">RFI_17781</name>
</gene>
<protein>
    <submittedName>
        <fullName evidence="1">Uncharacterized protein</fullName>
    </submittedName>
</protein>
<keyword evidence="2" id="KW-1185">Reference proteome</keyword>
<proteinExistence type="predicted"/>
<dbReference type="AlphaFoldDB" id="X6MZJ7"/>
<comment type="caution">
    <text evidence="1">The sequence shown here is derived from an EMBL/GenBank/DDBJ whole genome shotgun (WGS) entry which is preliminary data.</text>
</comment>
<evidence type="ECO:0000313" key="1">
    <source>
        <dbReference type="EMBL" id="ETO19445.1"/>
    </source>
</evidence>
<reference evidence="1 2" key="1">
    <citation type="journal article" date="2013" name="Curr. Biol.">
        <title>The Genome of the Foraminiferan Reticulomyxa filosa.</title>
        <authorList>
            <person name="Glockner G."/>
            <person name="Hulsmann N."/>
            <person name="Schleicher M."/>
            <person name="Noegel A.A."/>
            <person name="Eichinger L."/>
            <person name="Gallinger C."/>
            <person name="Pawlowski J."/>
            <person name="Sierra R."/>
            <person name="Euteneuer U."/>
            <person name="Pillet L."/>
            <person name="Moustafa A."/>
            <person name="Platzer M."/>
            <person name="Groth M."/>
            <person name="Szafranski K."/>
            <person name="Schliwa M."/>
        </authorList>
    </citation>
    <scope>NUCLEOTIDE SEQUENCE [LARGE SCALE GENOMIC DNA]</scope>
</reference>